<evidence type="ECO:0000313" key="8">
    <source>
        <dbReference type="Proteomes" id="UP001620460"/>
    </source>
</evidence>
<dbReference type="InterPro" id="IPR010664">
    <property type="entry name" value="LipoPS_assembly_LptC-rel"/>
</dbReference>
<evidence type="ECO:0000256" key="4">
    <source>
        <dbReference type="ARBA" id="ARBA00022989"/>
    </source>
</evidence>
<keyword evidence="2" id="KW-0997">Cell inner membrane</keyword>
<name>A0ABW8JS23_9GAMM</name>
<keyword evidence="3 6" id="KW-0812">Transmembrane</keyword>
<keyword evidence="4 6" id="KW-1133">Transmembrane helix</keyword>
<sequence>MRLIAWLRERRLPAAIVVIGLLAGFTQLVRWWTMPEPGQHDFVGPPRSGYTLTNFQLSSYDREGLPAFNVKAPHLERREGDESLYINSPVFDLPSNQTGVPDWRGESLYGWVNQGGDLLKLLGPVHMHRDAFADTAAARLDTADMTIWPKDNRMETAAAARMVQGALTMSGVGMRANLTDKHLELLDDVHVTFPPRKR</sequence>
<dbReference type="Proteomes" id="UP001620460">
    <property type="component" value="Unassembled WGS sequence"/>
</dbReference>
<reference evidence="7 8" key="1">
    <citation type="submission" date="2020-10" db="EMBL/GenBank/DDBJ databases">
        <title>Phylogeny of dyella-like bacteria.</title>
        <authorList>
            <person name="Fu J."/>
        </authorList>
    </citation>
    <scope>NUCLEOTIDE SEQUENCE [LARGE SCALE GENOMIC DNA]</scope>
    <source>
        <strain evidence="7 8">Gsoil3046</strain>
    </source>
</reference>
<feature type="transmembrane region" description="Helical" evidence="6">
    <location>
        <begin position="12"/>
        <end position="32"/>
    </location>
</feature>
<evidence type="ECO:0000256" key="3">
    <source>
        <dbReference type="ARBA" id="ARBA00022692"/>
    </source>
</evidence>
<keyword evidence="8" id="KW-1185">Reference proteome</keyword>
<proteinExistence type="predicted"/>
<dbReference type="Gene3D" id="2.60.450.10">
    <property type="entry name" value="Lipopolysaccharide (LPS) transport protein A like domain"/>
    <property type="match status" value="1"/>
</dbReference>
<dbReference type="EMBL" id="JADIKM010000002">
    <property type="protein sequence ID" value="MFK2903932.1"/>
    <property type="molecule type" value="Genomic_DNA"/>
</dbReference>
<keyword evidence="1" id="KW-1003">Cell membrane</keyword>
<dbReference type="Pfam" id="PF06835">
    <property type="entry name" value="LptC"/>
    <property type="match status" value="1"/>
</dbReference>
<evidence type="ECO:0000256" key="6">
    <source>
        <dbReference type="SAM" id="Phobius"/>
    </source>
</evidence>
<dbReference type="NCBIfam" id="TIGR04409">
    <property type="entry name" value="LptC_YrbK"/>
    <property type="match status" value="1"/>
</dbReference>
<dbReference type="PANTHER" id="PTHR37481:SF1">
    <property type="entry name" value="LIPOPOLYSACCHARIDE EXPORT SYSTEM PROTEIN LPTC"/>
    <property type="match status" value="1"/>
</dbReference>
<evidence type="ECO:0000256" key="1">
    <source>
        <dbReference type="ARBA" id="ARBA00022475"/>
    </source>
</evidence>
<protein>
    <submittedName>
        <fullName evidence="7">LPS export ABC transporter periplasmic protein LptC</fullName>
    </submittedName>
</protein>
<evidence type="ECO:0000256" key="2">
    <source>
        <dbReference type="ARBA" id="ARBA00022519"/>
    </source>
</evidence>
<gene>
    <name evidence="7" type="primary">lptC</name>
    <name evidence="7" type="ORF">ISP17_08145</name>
</gene>
<keyword evidence="5 6" id="KW-0472">Membrane</keyword>
<dbReference type="PANTHER" id="PTHR37481">
    <property type="entry name" value="LIPOPOLYSACCHARIDE EXPORT SYSTEM PROTEIN LPTC"/>
    <property type="match status" value="1"/>
</dbReference>
<comment type="caution">
    <text evidence="7">The sequence shown here is derived from an EMBL/GenBank/DDBJ whole genome shotgun (WGS) entry which is preliminary data.</text>
</comment>
<accession>A0ABW8JS23</accession>
<organism evidence="7 8">
    <name type="scientific">Dyella ginsengisoli</name>
    <dbReference type="NCBI Taxonomy" id="363848"/>
    <lineage>
        <taxon>Bacteria</taxon>
        <taxon>Pseudomonadati</taxon>
        <taxon>Pseudomonadota</taxon>
        <taxon>Gammaproteobacteria</taxon>
        <taxon>Lysobacterales</taxon>
        <taxon>Rhodanobacteraceae</taxon>
        <taxon>Dyella</taxon>
    </lineage>
</organism>
<dbReference type="InterPro" id="IPR052363">
    <property type="entry name" value="LPS_export_LptC"/>
</dbReference>
<evidence type="ECO:0000313" key="7">
    <source>
        <dbReference type="EMBL" id="MFK2903932.1"/>
    </source>
</evidence>
<dbReference type="InterPro" id="IPR026265">
    <property type="entry name" value="LptC"/>
</dbReference>
<dbReference type="RefSeq" id="WP_404631931.1">
    <property type="nucleotide sequence ID" value="NZ_JADIKM010000002.1"/>
</dbReference>
<evidence type="ECO:0000256" key="5">
    <source>
        <dbReference type="ARBA" id="ARBA00023136"/>
    </source>
</evidence>